<dbReference type="Proteomes" id="UP000249915">
    <property type="component" value="Unassembled WGS sequence"/>
</dbReference>
<organism evidence="2 3">
    <name type="scientific">Prauserella muralis</name>
    <dbReference type="NCBI Taxonomy" id="588067"/>
    <lineage>
        <taxon>Bacteria</taxon>
        <taxon>Bacillati</taxon>
        <taxon>Actinomycetota</taxon>
        <taxon>Actinomycetes</taxon>
        <taxon>Pseudonocardiales</taxon>
        <taxon>Pseudonocardiaceae</taxon>
        <taxon>Prauserella</taxon>
    </lineage>
</organism>
<evidence type="ECO:0000256" key="1">
    <source>
        <dbReference type="SAM" id="MobiDB-lite"/>
    </source>
</evidence>
<dbReference type="AlphaFoldDB" id="A0A2V4BC58"/>
<dbReference type="PROSITE" id="PS51318">
    <property type="entry name" value="TAT"/>
    <property type="match status" value="1"/>
</dbReference>
<sequence>MTAATTSEGAGRARRWLSRALAVAGGAVAATAAAWLVSTATASASTEDTHLPELRTEKVSEVGDALTGAAREATAGQDEPAGSGSGEAKPFGRDAFRLPDGKAAGAMLKDSAQHFWDERLAKPVNDTLDTVSGLVRAPERPRELGKEFWNILKPGGDDLVDLPQLPGLPDNAATDGTSAQPAAPVPSADTALSLDAAAQSDAADRSLEQRAADREPDGSGAAAPSGATHPAAHDDRSAPESPLRLPTPKPSALPTSTGGTMGGSHIDGPLFGVPAGSLSAFHEAEAGAVRLGARHLPTQPGAQPGVTPD</sequence>
<accession>A0A2V4BC58</accession>
<feature type="compositionally biased region" description="Low complexity" evidence="1">
    <location>
        <begin position="187"/>
        <end position="201"/>
    </location>
</feature>
<dbReference type="OrthoDB" id="3635484at2"/>
<name>A0A2V4BC58_9PSEU</name>
<feature type="region of interest" description="Disordered" evidence="1">
    <location>
        <begin position="156"/>
        <end position="268"/>
    </location>
</feature>
<comment type="caution">
    <text evidence="2">The sequence shown here is derived from an EMBL/GenBank/DDBJ whole genome shotgun (WGS) entry which is preliminary data.</text>
</comment>
<feature type="compositionally biased region" description="Low complexity" evidence="1">
    <location>
        <begin position="219"/>
        <end position="230"/>
    </location>
</feature>
<feature type="region of interest" description="Disordered" evidence="1">
    <location>
        <begin position="65"/>
        <end position="93"/>
    </location>
</feature>
<evidence type="ECO:0000313" key="3">
    <source>
        <dbReference type="Proteomes" id="UP000249915"/>
    </source>
</evidence>
<feature type="compositionally biased region" description="Basic and acidic residues" evidence="1">
    <location>
        <begin position="202"/>
        <end position="217"/>
    </location>
</feature>
<proteinExistence type="predicted"/>
<dbReference type="EMBL" id="MASW01000001">
    <property type="protein sequence ID" value="PXY31639.1"/>
    <property type="molecule type" value="Genomic_DNA"/>
</dbReference>
<protein>
    <submittedName>
        <fullName evidence="2">Uncharacterized protein</fullName>
    </submittedName>
</protein>
<dbReference type="RefSeq" id="WP_112279666.1">
    <property type="nucleotide sequence ID" value="NZ_MASW01000001.1"/>
</dbReference>
<evidence type="ECO:0000313" key="2">
    <source>
        <dbReference type="EMBL" id="PXY31639.1"/>
    </source>
</evidence>
<keyword evidence="3" id="KW-1185">Reference proteome</keyword>
<dbReference type="InterPro" id="IPR006311">
    <property type="entry name" value="TAT_signal"/>
</dbReference>
<gene>
    <name evidence="2" type="ORF">BAY60_04535</name>
</gene>
<reference evidence="2 3" key="1">
    <citation type="submission" date="2016-07" db="EMBL/GenBank/DDBJ databases">
        <title>Draft genome sequence of Prauserella muralis DSM 45305, isolated from a mould-covered wall in an indoor environment.</title>
        <authorList>
            <person name="Ruckert C."/>
            <person name="Albersmeier A."/>
            <person name="Jiang C.-L."/>
            <person name="Jiang Y."/>
            <person name="Kalinowski J."/>
            <person name="Schneider O."/>
            <person name="Winkler A."/>
            <person name="Zotchev S.B."/>
        </authorList>
    </citation>
    <scope>NUCLEOTIDE SEQUENCE [LARGE SCALE GENOMIC DNA]</scope>
    <source>
        <strain evidence="2 3">DSM 45305</strain>
    </source>
</reference>